<evidence type="ECO:0000313" key="13">
    <source>
        <dbReference type="Proteomes" id="UP000076825"/>
    </source>
</evidence>
<dbReference type="OrthoDB" id="8554694at2"/>
<keyword evidence="4" id="KW-0597">Phosphoprotein</keyword>
<sequence length="301" mass="33960">MKDPASIDVLARDGVACEVSEWRAEVLTRTLARTPGSPKLQAAADGLAYLDQKGVRWRTYVLEQGDLRIATADRLDLRDSLKREVALTALLPFGVCLLAGLGLLWLGIGQGLAPLERVRRLLTADVPLQRLDVSQARVPRELQPFTQTIDGLLQRMRLALQRERRFADNAAHEIRTPLTVVKTHLQILERLAPAEVNAAWRQSLGSAVQGADRLRHLIDQLLALTRAEYSSAGEDAGLQGDPPRRRGRRRRRVASCPMPWGWRWRGWSARAWSCVCRRPACGWRCRRLCWPVRCATCWTMP</sequence>
<keyword evidence="9" id="KW-0902">Two-component regulatory system</keyword>
<keyword evidence="10" id="KW-1133">Transmembrane helix</keyword>
<evidence type="ECO:0000259" key="11">
    <source>
        <dbReference type="SMART" id="SM00388"/>
    </source>
</evidence>
<dbReference type="SUPFAM" id="SSF47384">
    <property type="entry name" value="Homodimeric domain of signal transducing histidine kinase"/>
    <property type="match status" value="1"/>
</dbReference>
<dbReference type="GO" id="GO:0005524">
    <property type="term" value="F:ATP binding"/>
    <property type="evidence" value="ECO:0007669"/>
    <property type="project" value="UniProtKB-KW"/>
</dbReference>
<evidence type="ECO:0000256" key="9">
    <source>
        <dbReference type="ARBA" id="ARBA00023012"/>
    </source>
</evidence>
<evidence type="ECO:0000256" key="2">
    <source>
        <dbReference type="ARBA" id="ARBA00004141"/>
    </source>
</evidence>
<protein>
    <recommendedName>
        <fullName evidence="3">histidine kinase</fullName>
        <ecNumber evidence="3">2.7.13.3</ecNumber>
    </recommendedName>
</protein>
<comment type="catalytic activity">
    <reaction evidence="1">
        <text>ATP + protein L-histidine = ADP + protein N-phospho-L-histidine.</text>
        <dbReference type="EC" id="2.7.13.3"/>
    </reaction>
</comment>
<organism evidence="12 13">
    <name type="scientific">Bordetella trematum</name>
    <dbReference type="NCBI Taxonomy" id="123899"/>
    <lineage>
        <taxon>Bacteria</taxon>
        <taxon>Pseudomonadati</taxon>
        <taxon>Pseudomonadota</taxon>
        <taxon>Betaproteobacteria</taxon>
        <taxon>Burkholderiales</taxon>
        <taxon>Alcaligenaceae</taxon>
        <taxon>Bordetella</taxon>
    </lineage>
</organism>
<dbReference type="GO" id="GO:0000155">
    <property type="term" value="F:phosphorelay sensor kinase activity"/>
    <property type="evidence" value="ECO:0007669"/>
    <property type="project" value="InterPro"/>
</dbReference>
<comment type="subcellular location">
    <subcellularLocation>
        <location evidence="2">Membrane</location>
        <topology evidence="2">Multi-pass membrane protein</topology>
    </subcellularLocation>
</comment>
<evidence type="ECO:0000256" key="7">
    <source>
        <dbReference type="ARBA" id="ARBA00022777"/>
    </source>
</evidence>
<keyword evidence="10" id="KW-0812">Transmembrane</keyword>
<dbReference type="PANTHER" id="PTHR45436">
    <property type="entry name" value="SENSOR HISTIDINE KINASE YKOH"/>
    <property type="match status" value="1"/>
</dbReference>
<dbReference type="InterPro" id="IPR003661">
    <property type="entry name" value="HisK_dim/P_dom"/>
</dbReference>
<proteinExistence type="predicted"/>
<dbReference type="InterPro" id="IPR050428">
    <property type="entry name" value="TCS_sensor_his_kinase"/>
</dbReference>
<dbReference type="KEGG" id="btrm:SAMEA390648704218"/>
<dbReference type="EC" id="2.7.13.3" evidence="3"/>
<dbReference type="EMBL" id="LT546646">
    <property type="protein sequence ID" value="SAI74887.1"/>
    <property type="molecule type" value="Genomic_DNA"/>
</dbReference>
<evidence type="ECO:0000256" key="4">
    <source>
        <dbReference type="ARBA" id="ARBA00022553"/>
    </source>
</evidence>
<dbReference type="SMART" id="SM00388">
    <property type="entry name" value="HisKA"/>
    <property type="match status" value="1"/>
</dbReference>
<accession>A0A157SWR9</accession>
<gene>
    <name evidence="12" type="primary">qseC_7</name>
    <name evidence="12" type="ORF">SAMEA3906487_04218</name>
</gene>
<keyword evidence="7 12" id="KW-0418">Kinase</keyword>
<dbReference type="CDD" id="cd00082">
    <property type="entry name" value="HisKA"/>
    <property type="match status" value="1"/>
</dbReference>
<evidence type="ECO:0000313" key="12">
    <source>
        <dbReference type="EMBL" id="SAI74887.1"/>
    </source>
</evidence>
<evidence type="ECO:0000256" key="6">
    <source>
        <dbReference type="ARBA" id="ARBA00022741"/>
    </source>
</evidence>
<feature type="transmembrane region" description="Helical" evidence="10">
    <location>
        <begin position="85"/>
        <end position="108"/>
    </location>
</feature>
<evidence type="ECO:0000256" key="1">
    <source>
        <dbReference type="ARBA" id="ARBA00000085"/>
    </source>
</evidence>
<reference evidence="12 13" key="1">
    <citation type="submission" date="2016-04" db="EMBL/GenBank/DDBJ databases">
        <authorList>
            <consortium name="Pathogen Informatics"/>
        </authorList>
    </citation>
    <scope>NUCLEOTIDE SEQUENCE [LARGE SCALE GENOMIC DNA]</scope>
    <source>
        <strain evidence="12 13">H044680328</strain>
        <plasmid evidence="13">2</plasmid>
    </source>
</reference>
<dbReference type="InterPro" id="IPR036097">
    <property type="entry name" value="HisK_dim/P_sf"/>
</dbReference>
<evidence type="ECO:0000256" key="10">
    <source>
        <dbReference type="SAM" id="Phobius"/>
    </source>
</evidence>
<dbReference type="Pfam" id="PF00512">
    <property type="entry name" value="HisKA"/>
    <property type="match status" value="1"/>
</dbReference>
<evidence type="ECO:0000256" key="3">
    <source>
        <dbReference type="ARBA" id="ARBA00012438"/>
    </source>
</evidence>
<keyword evidence="10" id="KW-0472">Membrane</keyword>
<dbReference type="GO" id="GO:0005886">
    <property type="term" value="C:plasma membrane"/>
    <property type="evidence" value="ECO:0007669"/>
    <property type="project" value="TreeGrafter"/>
</dbReference>
<keyword evidence="6" id="KW-0547">Nucleotide-binding</keyword>
<evidence type="ECO:0000256" key="8">
    <source>
        <dbReference type="ARBA" id="ARBA00022840"/>
    </source>
</evidence>
<name>A0A157SWR9_9BORD</name>
<dbReference type="PATRIC" id="fig|123899.6.peg.4213"/>
<keyword evidence="13" id="KW-1185">Reference proteome</keyword>
<geneLocation type="plasmid" evidence="13">
    <name>2</name>
</geneLocation>
<keyword evidence="5 12" id="KW-0808">Transferase</keyword>
<dbReference type="PANTHER" id="PTHR45436:SF14">
    <property type="entry name" value="SENSOR PROTEIN QSEC"/>
    <property type="match status" value="1"/>
</dbReference>
<evidence type="ECO:0000256" key="5">
    <source>
        <dbReference type="ARBA" id="ARBA00022679"/>
    </source>
</evidence>
<feature type="domain" description="Signal transduction histidine kinase dimerisation/phosphoacceptor" evidence="11">
    <location>
        <begin position="162"/>
        <end position="230"/>
    </location>
</feature>
<dbReference type="Proteomes" id="UP000076825">
    <property type="component" value="Plasmid 2"/>
</dbReference>
<keyword evidence="8" id="KW-0067">ATP-binding</keyword>
<dbReference type="AlphaFoldDB" id="A0A157SWR9"/>
<dbReference type="RefSeq" id="WP_063492659.1">
    <property type="nucleotide sequence ID" value="NZ_LT546646.1"/>
</dbReference>
<dbReference type="Gene3D" id="1.10.287.130">
    <property type="match status" value="1"/>
</dbReference>